<dbReference type="EMBL" id="CAJNJA010037527">
    <property type="protein sequence ID" value="CAE7734570.1"/>
    <property type="molecule type" value="Genomic_DNA"/>
</dbReference>
<feature type="transmembrane region" description="Helical" evidence="1">
    <location>
        <begin position="21"/>
        <end position="41"/>
    </location>
</feature>
<name>A0A812XG68_9DINO</name>
<gene>
    <name evidence="2" type="primary">ftsH</name>
    <name evidence="2" type="ORF">SNEC2469_LOCUS21233</name>
</gene>
<dbReference type="Proteomes" id="UP000601435">
    <property type="component" value="Unassembled WGS sequence"/>
</dbReference>
<feature type="transmembrane region" description="Helical" evidence="1">
    <location>
        <begin position="61"/>
        <end position="79"/>
    </location>
</feature>
<reference evidence="2" key="1">
    <citation type="submission" date="2021-02" db="EMBL/GenBank/DDBJ databases">
        <authorList>
            <person name="Dougan E. K."/>
            <person name="Rhodes N."/>
            <person name="Thang M."/>
            <person name="Chan C."/>
        </authorList>
    </citation>
    <scope>NUCLEOTIDE SEQUENCE</scope>
</reference>
<keyword evidence="1" id="KW-0472">Membrane</keyword>
<dbReference type="AlphaFoldDB" id="A0A812XG68"/>
<keyword evidence="1" id="KW-1133">Transmembrane helix</keyword>
<comment type="caution">
    <text evidence="2">The sequence shown here is derived from an EMBL/GenBank/DDBJ whole genome shotgun (WGS) entry which is preliminary data.</text>
</comment>
<sequence>MIGFTCYGNVVLRKESADKPYPSWLFGWLLGMVCYTYPGAVFSDLLFVPNAPLRALTNNNILLWFSIWYLLIQNSMWVYKSLQQKHVFIWLTTWWLADATRASLLFLERAVAHQPVFARGVWQAGCCNFQKHVAIELVQLSGYIPGSRAAQLVRARPFSTV</sequence>
<dbReference type="OrthoDB" id="407666at2759"/>
<evidence type="ECO:0000313" key="3">
    <source>
        <dbReference type="Proteomes" id="UP000601435"/>
    </source>
</evidence>
<organism evidence="2 3">
    <name type="scientific">Symbiodinium necroappetens</name>
    <dbReference type="NCBI Taxonomy" id="1628268"/>
    <lineage>
        <taxon>Eukaryota</taxon>
        <taxon>Sar</taxon>
        <taxon>Alveolata</taxon>
        <taxon>Dinophyceae</taxon>
        <taxon>Suessiales</taxon>
        <taxon>Symbiodiniaceae</taxon>
        <taxon>Symbiodinium</taxon>
    </lineage>
</organism>
<proteinExistence type="predicted"/>
<accession>A0A812XG68</accession>
<keyword evidence="3" id="KW-1185">Reference proteome</keyword>
<keyword evidence="1" id="KW-0812">Transmembrane</keyword>
<evidence type="ECO:0000256" key="1">
    <source>
        <dbReference type="SAM" id="Phobius"/>
    </source>
</evidence>
<protein>
    <submittedName>
        <fullName evidence="2">FtsH protein</fullName>
    </submittedName>
</protein>
<evidence type="ECO:0000313" key="2">
    <source>
        <dbReference type="EMBL" id="CAE7734570.1"/>
    </source>
</evidence>